<reference evidence="1 2" key="1">
    <citation type="submission" date="2024-11" db="EMBL/GenBank/DDBJ databases">
        <title>Adaptive evolution of stress response genes in parasites aligns with host niche diversity.</title>
        <authorList>
            <person name="Hahn C."/>
            <person name="Resl P."/>
        </authorList>
    </citation>
    <scope>NUCLEOTIDE SEQUENCE [LARGE SCALE GENOMIC DNA]</scope>
    <source>
        <strain evidence="1">EGGRZ-B1_66</strain>
        <tissue evidence="1">Body</tissue>
    </source>
</reference>
<dbReference type="InterPro" id="IPR051710">
    <property type="entry name" value="Phosphatase_SH3-domain"/>
</dbReference>
<dbReference type="InterPro" id="IPR029033">
    <property type="entry name" value="His_PPase_superfam"/>
</dbReference>
<organism evidence="1 2">
    <name type="scientific">Cichlidogyrus casuarinus</name>
    <dbReference type="NCBI Taxonomy" id="1844966"/>
    <lineage>
        <taxon>Eukaryota</taxon>
        <taxon>Metazoa</taxon>
        <taxon>Spiralia</taxon>
        <taxon>Lophotrochozoa</taxon>
        <taxon>Platyhelminthes</taxon>
        <taxon>Monogenea</taxon>
        <taxon>Monopisthocotylea</taxon>
        <taxon>Dactylogyridea</taxon>
        <taxon>Ancyrocephalidae</taxon>
        <taxon>Cichlidogyrus</taxon>
    </lineage>
</organism>
<dbReference type="PANTHER" id="PTHR16469">
    <property type="entry name" value="UBIQUITIN-ASSOCIATED AND SH3 DOMAIN-CONTAINING BA-RELATED"/>
    <property type="match status" value="1"/>
</dbReference>
<dbReference type="Proteomes" id="UP001626550">
    <property type="component" value="Unassembled WGS sequence"/>
</dbReference>
<proteinExistence type="predicted"/>
<dbReference type="Gene3D" id="3.40.50.1240">
    <property type="entry name" value="Phosphoglycerate mutase-like"/>
    <property type="match status" value="1"/>
</dbReference>
<evidence type="ECO:0000313" key="2">
    <source>
        <dbReference type="Proteomes" id="UP001626550"/>
    </source>
</evidence>
<sequence>MDLTEVCIFLCPSEKSHALDLFAQLLRRLSAIIGWNAAFDYPPHITLLPFSQLNVTISSFISKVNGVIELASLKCPWTFSLNCRHRYLGFDIEDSADLASFRQLLFQKLSPDSVSLDNKPPSSFHLSVAYNFTLQQWEMVKKIYYEISPQLILALNKCCWQLKIFSRSAFNAKQDYHVFQRLPRINLHSALECNFSEDKSKNGNSSGYSSHHDSLTEDITNDKFADAELILVPVDNTKFGFSLKKASWTEFDRNSEQCTHLAQHTTWQLLECFDITSELSLDPKHCSSSSLGETKGILLRRSSAVKANTSEQQIRERSMSSSCLSFMLGKRESRRSQKFTQRLFVMRHADRMDNVYGEAWVTICFDSQSTCRLLLTFISNTDQYRAKCSGMPVSLPHRDNIDEYFLDCPITVEGQHRALNFGRQLADRGFRFDFCYTSPALRCVQTAFHLLQGKSKV</sequence>
<dbReference type="Pfam" id="PF00300">
    <property type="entry name" value="His_Phos_1"/>
    <property type="match status" value="1"/>
</dbReference>
<dbReference type="AlphaFoldDB" id="A0ABD2PQ77"/>
<evidence type="ECO:0008006" key="3">
    <source>
        <dbReference type="Google" id="ProtNLM"/>
    </source>
</evidence>
<dbReference type="EMBL" id="JBJKFK010004976">
    <property type="protein sequence ID" value="KAL3308606.1"/>
    <property type="molecule type" value="Genomic_DNA"/>
</dbReference>
<dbReference type="PANTHER" id="PTHR16469:SF27">
    <property type="entry name" value="UBIQUITIN-ASSOCIATED AND SH3 DOMAIN-CONTAINING BA-RELATED"/>
    <property type="match status" value="1"/>
</dbReference>
<dbReference type="InterPro" id="IPR013078">
    <property type="entry name" value="His_Pase_superF_clade-1"/>
</dbReference>
<dbReference type="CDD" id="cd07067">
    <property type="entry name" value="HP_PGM_like"/>
    <property type="match status" value="1"/>
</dbReference>
<protein>
    <recommendedName>
        <fullName evidence="3">U6 snRNA phosphodiesterase</fullName>
    </recommendedName>
</protein>
<keyword evidence="2" id="KW-1185">Reference proteome</keyword>
<dbReference type="SUPFAM" id="SSF53254">
    <property type="entry name" value="Phosphoglycerate mutase-like"/>
    <property type="match status" value="1"/>
</dbReference>
<comment type="caution">
    <text evidence="1">The sequence shown here is derived from an EMBL/GenBank/DDBJ whole genome shotgun (WGS) entry which is preliminary data.</text>
</comment>
<gene>
    <name evidence="1" type="ORF">Ciccas_012859</name>
</gene>
<name>A0ABD2PQ77_9PLAT</name>
<evidence type="ECO:0000313" key="1">
    <source>
        <dbReference type="EMBL" id="KAL3308606.1"/>
    </source>
</evidence>
<accession>A0ABD2PQ77</accession>